<name>A0A967C1L9_9PROT</name>
<evidence type="ECO:0000313" key="3">
    <source>
        <dbReference type="EMBL" id="NIA67426.1"/>
    </source>
</evidence>
<dbReference type="InterPro" id="IPR001387">
    <property type="entry name" value="Cro/C1-type_HTH"/>
</dbReference>
<evidence type="ECO:0000313" key="4">
    <source>
        <dbReference type="Proteomes" id="UP000761264"/>
    </source>
</evidence>
<comment type="caution">
    <text evidence="3">The sequence shown here is derived from an EMBL/GenBank/DDBJ whole genome shotgun (WGS) entry which is preliminary data.</text>
</comment>
<dbReference type="SUPFAM" id="SSF51182">
    <property type="entry name" value="RmlC-like cupins"/>
    <property type="match status" value="1"/>
</dbReference>
<keyword evidence="4" id="KW-1185">Reference proteome</keyword>
<proteinExistence type="predicted"/>
<dbReference type="AlphaFoldDB" id="A0A967C1L9"/>
<organism evidence="3 4">
    <name type="scientific">Pelagibius litoralis</name>
    <dbReference type="NCBI Taxonomy" id="374515"/>
    <lineage>
        <taxon>Bacteria</taxon>
        <taxon>Pseudomonadati</taxon>
        <taxon>Pseudomonadota</taxon>
        <taxon>Alphaproteobacteria</taxon>
        <taxon>Rhodospirillales</taxon>
        <taxon>Rhodovibrionaceae</taxon>
        <taxon>Pelagibius</taxon>
    </lineage>
</organism>
<dbReference type="InterPro" id="IPR010982">
    <property type="entry name" value="Lambda_DNA-bd_dom_sf"/>
</dbReference>
<keyword evidence="1" id="KW-0238">DNA-binding</keyword>
<dbReference type="InterPro" id="IPR013096">
    <property type="entry name" value="Cupin_2"/>
</dbReference>
<dbReference type="PANTHER" id="PTHR46797">
    <property type="entry name" value="HTH-TYPE TRANSCRIPTIONAL REGULATOR"/>
    <property type="match status" value="1"/>
</dbReference>
<dbReference type="Pfam" id="PF01381">
    <property type="entry name" value="HTH_3"/>
    <property type="match status" value="1"/>
</dbReference>
<dbReference type="SUPFAM" id="SSF47413">
    <property type="entry name" value="lambda repressor-like DNA-binding domains"/>
    <property type="match status" value="1"/>
</dbReference>
<dbReference type="InterPro" id="IPR050807">
    <property type="entry name" value="TransReg_Diox_bact_type"/>
</dbReference>
<dbReference type="CDD" id="cd00093">
    <property type="entry name" value="HTH_XRE"/>
    <property type="match status" value="1"/>
</dbReference>
<dbReference type="PROSITE" id="PS50943">
    <property type="entry name" value="HTH_CROC1"/>
    <property type="match status" value="1"/>
</dbReference>
<dbReference type="CDD" id="cd02209">
    <property type="entry name" value="cupin_XRE_C"/>
    <property type="match status" value="1"/>
</dbReference>
<dbReference type="Pfam" id="PF07883">
    <property type="entry name" value="Cupin_2"/>
    <property type="match status" value="1"/>
</dbReference>
<dbReference type="Gene3D" id="2.60.120.10">
    <property type="entry name" value="Jelly Rolls"/>
    <property type="match status" value="1"/>
</dbReference>
<evidence type="ECO:0000259" key="2">
    <source>
        <dbReference type="PROSITE" id="PS50943"/>
    </source>
</evidence>
<feature type="domain" description="HTH cro/C1-type" evidence="2">
    <location>
        <begin position="20"/>
        <end position="74"/>
    </location>
</feature>
<dbReference type="RefSeq" id="WP_167220991.1">
    <property type="nucleotide sequence ID" value="NZ_JAAQPH010000002.1"/>
</dbReference>
<accession>A0A967C1L9</accession>
<dbReference type="InterPro" id="IPR014710">
    <property type="entry name" value="RmlC-like_jellyroll"/>
</dbReference>
<evidence type="ECO:0000256" key="1">
    <source>
        <dbReference type="ARBA" id="ARBA00023125"/>
    </source>
</evidence>
<reference evidence="3" key="1">
    <citation type="submission" date="2020-03" db="EMBL/GenBank/DDBJ databases">
        <title>Genome of Pelagibius litoralis DSM 21314T.</title>
        <authorList>
            <person name="Wang G."/>
        </authorList>
    </citation>
    <scope>NUCLEOTIDE SEQUENCE</scope>
    <source>
        <strain evidence="3">DSM 21314</strain>
    </source>
</reference>
<dbReference type="InterPro" id="IPR011051">
    <property type="entry name" value="RmlC_Cupin_sf"/>
</dbReference>
<sequence length="197" mass="21129">MIKQSPIDAESIVSKVAEMLRSVRKQQQLTLDDLAQRSGVSRSMLSQIERGESNPTLATLWNLTQALGVDFAGLLGSEPAAEPSSGQVERLPAQRTPTIDSRGERCRLRILSPPDLAGKVEWYELQLEAGGALVSDAHAPGSMEHLTVLEGRIGVQSGLREEEGGAGDTLRYRADVAHRIAALAGEPAKALLIVLTD</sequence>
<dbReference type="GO" id="GO:0003700">
    <property type="term" value="F:DNA-binding transcription factor activity"/>
    <property type="evidence" value="ECO:0007669"/>
    <property type="project" value="TreeGrafter"/>
</dbReference>
<dbReference type="GO" id="GO:0005829">
    <property type="term" value="C:cytosol"/>
    <property type="evidence" value="ECO:0007669"/>
    <property type="project" value="TreeGrafter"/>
</dbReference>
<dbReference type="SMART" id="SM00530">
    <property type="entry name" value="HTH_XRE"/>
    <property type="match status" value="1"/>
</dbReference>
<protein>
    <submittedName>
        <fullName evidence="3">Helix-turn-helix domain-containing protein</fullName>
    </submittedName>
</protein>
<dbReference type="Gene3D" id="1.10.260.40">
    <property type="entry name" value="lambda repressor-like DNA-binding domains"/>
    <property type="match status" value="1"/>
</dbReference>
<dbReference type="PANTHER" id="PTHR46797:SF1">
    <property type="entry name" value="METHYLPHOSPHONATE SYNTHASE"/>
    <property type="match status" value="1"/>
</dbReference>
<dbReference type="Proteomes" id="UP000761264">
    <property type="component" value="Unassembled WGS sequence"/>
</dbReference>
<dbReference type="GO" id="GO:0003677">
    <property type="term" value="F:DNA binding"/>
    <property type="evidence" value="ECO:0007669"/>
    <property type="project" value="UniProtKB-KW"/>
</dbReference>
<dbReference type="EMBL" id="JAAQPH010000002">
    <property type="protein sequence ID" value="NIA67426.1"/>
    <property type="molecule type" value="Genomic_DNA"/>
</dbReference>
<gene>
    <name evidence="3" type="ORF">HBA54_02355</name>
</gene>